<comment type="caution">
    <text evidence="4">The sequence shown here is derived from an EMBL/GenBank/DDBJ whole genome shotgun (WGS) entry which is preliminary data.</text>
</comment>
<reference evidence="4 5" key="1">
    <citation type="submission" date="2019-02" db="EMBL/GenBank/DDBJ databases">
        <title>Aquabacterium sp. strain KMB7.</title>
        <authorList>
            <person name="Chen W.-M."/>
        </authorList>
    </citation>
    <scope>NUCLEOTIDE SEQUENCE [LARGE SCALE GENOMIC DNA]</scope>
    <source>
        <strain evidence="4 5">KMB7</strain>
    </source>
</reference>
<dbReference type="InterPro" id="IPR036767">
    <property type="entry name" value="ApaG_sf"/>
</dbReference>
<dbReference type="EMBL" id="SIXI01000008">
    <property type="protein sequence ID" value="TBO27930.1"/>
    <property type="molecule type" value="Genomic_DNA"/>
</dbReference>
<evidence type="ECO:0000313" key="4">
    <source>
        <dbReference type="EMBL" id="TBO27930.1"/>
    </source>
</evidence>
<dbReference type="PROSITE" id="PS51087">
    <property type="entry name" value="APAG"/>
    <property type="match status" value="1"/>
</dbReference>
<organism evidence="4 5">
    <name type="scientific">Aquabacterium lacunae</name>
    <dbReference type="NCBI Taxonomy" id="2528630"/>
    <lineage>
        <taxon>Bacteria</taxon>
        <taxon>Pseudomonadati</taxon>
        <taxon>Pseudomonadota</taxon>
        <taxon>Betaproteobacteria</taxon>
        <taxon>Burkholderiales</taxon>
        <taxon>Aquabacterium</taxon>
    </lineage>
</organism>
<dbReference type="NCBIfam" id="NF003967">
    <property type="entry name" value="PRK05461.1"/>
    <property type="match status" value="1"/>
</dbReference>
<proteinExistence type="inferred from homology"/>
<evidence type="ECO:0000256" key="1">
    <source>
        <dbReference type="ARBA" id="ARBA00017693"/>
    </source>
</evidence>
<name>A0A4V2JFB4_9BURK</name>
<dbReference type="GO" id="GO:0070987">
    <property type="term" value="P:error-free translesion synthesis"/>
    <property type="evidence" value="ECO:0007669"/>
    <property type="project" value="TreeGrafter"/>
</dbReference>
<accession>A0A4V2JFB4</accession>
<gene>
    <name evidence="2 4" type="primary">apaG</name>
    <name evidence="4" type="ORF">EYS42_15985</name>
</gene>
<keyword evidence="5" id="KW-1185">Reference proteome</keyword>
<dbReference type="HAMAP" id="MF_00791">
    <property type="entry name" value="ApaG"/>
    <property type="match status" value="1"/>
</dbReference>
<evidence type="ECO:0000313" key="5">
    <source>
        <dbReference type="Proteomes" id="UP000292120"/>
    </source>
</evidence>
<dbReference type="SUPFAM" id="SSF110069">
    <property type="entry name" value="ApaG-like"/>
    <property type="match status" value="1"/>
</dbReference>
<dbReference type="PANTHER" id="PTHR14289:SF16">
    <property type="entry name" value="POLYMERASE DELTA-INTERACTING PROTEIN 2"/>
    <property type="match status" value="1"/>
</dbReference>
<dbReference type="Proteomes" id="UP000292120">
    <property type="component" value="Unassembled WGS sequence"/>
</dbReference>
<dbReference type="Pfam" id="PF04379">
    <property type="entry name" value="DUF525"/>
    <property type="match status" value="1"/>
</dbReference>
<dbReference type="AlphaFoldDB" id="A0A4V2JFB4"/>
<dbReference type="Gene3D" id="2.60.40.1470">
    <property type="entry name" value="ApaG domain"/>
    <property type="match status" value="1"/>
</dbReference>
<dbReference type="InterPro" id="IPR023065">
    <property type="entry name" value="Uncharacterised_ApaG"/>
</dbReference>
<feature type="domain" description="ApaG" evidence="3">
    <location>
        <begin position="10"/>
        <end position="134"/>
    </location>
</feature>
<evidence type="ECO:0000256" key="2">
    <source>
        <dbReference type="HAMAP-Rule" id="MF_00791"/>
    </source>
</evidence>
<sequence length="134" mass="15148">MSSPTRTTRNTHGAHLTVTVQPTYLEEQSDPSQHQYAWSYTVTIENTGNVPAQVVGRHWLITDATGHVEEVRGLAVVGHQPLIPPGQKFEYTSWTRLNTPHGHMQGTYFCMTEDAHWFDAEIPVFMLARAHSLH</sequence>
<dbReference type="PANTHER" id="PTHR14289">
    <property type="entry name" value="F-BOX ONLY PROTEIN 3"/>
    <property type="match status" value="1"/>
</dbReference>
<evidence type="ECO:0000259" key="3">
    <source>
        <dbReference type="PROSITE" id="PS51087"/>
    </source>
</evidence>
<dbReference type="InterPro" id="IPR007474">
    <property type="entry name" value="ApaG_domain"/>
</dbReference>
<dbReference type="RefSeq" id="WP_130969199.1">
    <property type="nucleotide sequence ID" value="NZ_SIXI01000008.1"/>
</dbReference>
<dbReference type="OrthoDB" id="9795226at2"/>
<protein>
    <recommendedName>
        <fullName evidence="1 2">Protein ApaG</fullName>
    </recommendedName>
</protein>